<dbReference type="Gene3D" id="3.90.190.10">
    <property type="entry name" value="Protein tyrosine phosphatase superfamily"/>
    <property type="match status" value="1"/>
</dbReference>
<accession>A0A5C3NT15</accession>
<dbReference type="PROSITE" id="PS50055">
    <property type="entry name" value="TYR_PHOSPHATASE_PTP"/>
    <property type="match status" value="1"/>
</dbReference>
<protein>
    <submittedName>
        <fullName evidence="4">Phosphatases II</fullName>
    </submittedName>
</protein>
<dbReference type="SMART" id="SM00404">
    <property type="entry name" value="PTPc_motif"/>
    <property type="match status" value="1"/>
</dbReference>
<dbReference type="InterPro" id="IPR000242">
    <property type="entry name" value="PTP_cat"/>
</dbReference>
<feature type="domain" description="Tyrosine specific protein phosphatases" evidence="3">
    <location>
        <begin position="281"/>
        <end position="390"/>
    </location>
</feature>
<dbReference type="Proteomes" id="UP000305948">
    <property type="component" value="Unassembled WGS sequence"/>
</dbReference>
<name>A0A5C3NT15_9AGAM</name>
<dbReference type="AlphaFoldDB" id="A0A5C3NT15"/>
<dbReference type="SMART" id="SM00194">
    <property type="entry name" value="PTPc"/>
    <property type="match status" value="1"/>
</dbReference>
<comment type="similarity">
    <text evidence="1">Belongs to the protein-tyrosine phosphatase family. Non-receptor class subfamily.</text>
</comment>
<dbReference type="STRING" id="5364.A0A5C3NT15"/>
<evidence type="ECO:0000259" key="3">
    <source>
        <dbReference type="PROSITE" id="PS50056"/>
    </source>
</evidence>
<gene>
    <name evidence="4" type="ORF">OE88DRAFT_1650372</name>
</gene>
<proteinExistence type="inferred from homology"/>
<dbReference type="OrthoDB" id="10253954at2759"/>
<dbReference type="PRINTS" id="PR00700">
    <property type="entry name" value="PRTYPHPHTASE"/>
</dbReference>
<dbReference type="InterPro" id="IPR050348">
    <property type="entry name" value="Protein-Tyr_Phosphatase"/>
</dbReference>
<dbReference type="InterPro" id="IPR029021">
    <property type="entry name" value="Prot-tyrosine_phosphatase-like"/>
</dbReference>
<dbReference type="Pfam" id="PF00102">
    <property type="entry name" value="Y_phosphatase"/>
    <property type="match status" value="2"/>
</dbReference>
<sequence>MSAHTLLPKWLQAAQSPDHMTAVITALTNREHIRASARNASRHKSHSSKVHRASFGTSSSLLNKSEHVNYYSVIVANRPENKLGNRYADVEPYDRTRVVVDDQLEMGSGETSRVGRYLNANWVRELAGGKWWIATQAPLPHTAHAFLSVILQPTTQPPPDLLHPAESQFSQQGNATPSRVRTIVQLTQNFEQGRQKAHVYFPPLVGQSWVMDPEPGCTAPSIKITLLSTKKIDGAQCIHSTVSITPVGAPPETEPIVFQHLLFGAWPDHGVPEGEDQLALLKFAKVVDAVNRDLSLQTSHTRADLDPDPPIMVNCSAGIGRTGAFIACSSLLRHFGIIGGSPKPEQKPLEPIPSPLGPLPSNISEDLVALEIDWLREQRPGMVQRPEQIVFVYEVVAAALIGEQYAAQASK</sequence>
<keyword evidence="5" id="KW-1185">Reference proteome</keyword>
<dbReference type="EMBL" id="ML213503">
    <property type="protein sequence ID" value="TFK56881.1"/>
    <property type="molecule type" value="Genomic_DNA"/>
</dbReference>
<dbReference type="CDD" id="cd00047">
    <property type="entry name" value="PTPc"/>
    <property type="match status" value="1"/>
</dbReference>
<reference evidence="4 5" key="1">
    <citation type="journal article" date="2019" name="Nat. Ecol. Evol.">
        <title>Megaphylogeny resolves global patterns of mushroom evolution.</title>
        <authorList>
            <person name="Varga T."/>
            <person name="Krizsan K."/>
            <person name="Foldi C."/>
            <person name="Dima B."/>
            <person name="Sanchez-Garcia M."/>
            <person name="Sanchez-Ramirez S."/>
            <person name="Szollosi G.J."/>
            <person name="Szarkandi J.G."/>
            <person name="Papp V."/>
            <person name="Albert L."/>
            <person name="Andreopoulos W."/>
            <person name="Angelini C."/>
            <person name="Antonin V."/>
            <person name="Barry K.W."/>
            <person name="Bougher N.L."/>
            <person name="Buchanan P."/>
            <person name="Buyck B."/>
            <person name="Bense V."/>
            <person name="Catcheside P."/>
            <person name="Chovatia M."/>
            <person name="Cooper J."/>
            <person name="Damon W."/>
            <person name="Desjardin D."/>
            <person name="Finy P."/>
            <person name="Geml J."/>
            <person name="Haridas S."/>
            <person name="Hughes K."/>
            <person name="Justo A."/>
            <person name="Karasinski D."/>
            <person name="Kautmanova I."/>
            <person name="Kiss B."/>
            <person name="Kocsube S."/>
            <person name="Kotiranta H."/>
            <person name="LaButti K.M."/>
            <person name="Lechner B.E."/>
            <person name="Liimatainen K."/>
            <person name="Lipzen A."/>
            <person name="Lukacs Z."/>
            <person name="Mihaltcheva S."/>
            <person name="Morgado L.N."/>
            <person name="Niskanen T."/>
            <person name="Noordeloos M.E."/>
            <person name="Ohm R.A."/>
            <person name="Ortiz-Santana B."/>
            <person name="Ovrebo C."/>
            <person name="Racz N."/>
            <person name="Riley R."/>
            <person name="Savchenko A."/>
            <person name="Shiryaev A."/>
            <person name="Soop K."/>
            <person name="Spirin V."/>
            <person name="Szebenyi C."/>
            <person name="Tomsovsky M."/>
            <person name="Tulloss R.E."/>
            <person name="Uehling J."/>
            <person name="Grigoriev I.V."/>
            <person name="Vagvolgyi C."/>
            <person name="Papp T."/>
            <person name="Martin F.M."/>
            <person name="Miettinen O."/>
            <person name="Hibbett D.S."/>
            <person name="Nagy L.G."/>
        </authorList>
    </citation>
    <scope>NUCLEOTIDE SEQUENCE [LARGE SCALE GENOMIC DNA]</scope>
    <source>
        <strain evidence="4 5">OMC1185</strain>
    </source>
</reference>
<dbReference type="InterPro" id="IPR000387">
    <property type="entry name" value="Tyr_Pase_dom"/>
</dbReference>
<dbReference type="SUPFAM" id="SSF52799">
    <property type="entry name" value="(Phosphotyrosine protein) phosphatases II"/>
    <property type="match status" value="1"/>
</dbReference>
<organism evidence="4 5">
    <name type="scientific">Heliocybe sulcata</name>
    <dbReference type="NCBI Taxonomy" id="5364"/>
    <lineage>
        <taxon>Eukaryota</taxon>
        <taxon>Fungi</taxon>
        <taxon>Dikarya</taxon>
        <taxon>Basidiomycota</taxon>
        <taxon>Agaricomycotina</taxon>
        <taxon>Agaricomycetes</taxon>
        <taxon>Gloeophyllales</taxon>
        <taxon>Gloeophyllaceae</taxon>
        <taxon>Heliocybe</taxon>
    </lineage>
</organism>
<dbReference type="PANTHER" id="PTHR19134">
    <property type="entry name" value="RECEPTOR-TYPE TYROSINE-PROTEIN PHOSPHATASE"/>
    <property type="match status" value="1"/>
</dbReference>
<dbReference type="InterPro" id="IPR003595">
    <property type="entry name" value="Tyr_Pase_cat"/>
</dbReference>
<dbReference type="PROSITE" id="PS50056">
    <property type="entry name" value="TYR_PHOSPHATASE_2"/>
    <property type="match status" value="1"/>
</dbReference>
<feature type="domain" description="Tyrosine-protein phosphatase" evidence="2">
    <location>
        <begin position="55"/>
        <end position="399"/>
    </location>
</feature>
<dbReference type="GO" id="GO:0004725">
    <property type="term" value="F:protein tyrosine phosphatase activity"/>
    <property type="evidence" value="ECO:0007669"/>
    <property type="project" value="InterPro"/>
</dbReference>
<evidence type="ECO:0000256" key="1">
    <source>
        <dbReference type="ARBA" id="ARBA00009649"/>
    </source>
</evidence>
<dbReference type="PANTHER" id="PTHR19134:SF449">
    <property type="entry name" value="TYROSINE-PROTEIN PHOSPHATASE 1"/>
    <property type="match status" value="1"/>
</dbReference>
<evidence type="ECO:0000313" key="4">
    <source>
        <dbReference type="EMBL" id="TFK56881.1"/>
    </source>
</evidence>
<evidence type="ECO:0000313" key="5">
    <source>
        <dbReference type="Proteomes" id="UP000305948"/>
    </source>
</evidence>
<evidence type="ECO:0000259" key="2">
    <source>
        <dbReference type="PROSITE" id="PS50055"/>
    </source>
</evidence>